<feature type="transmembrane region" description="Helical" evidence="7">
    <location>
        <begin position="182"/>
        <end position="203"/>
    </location>
</feature>
<keyword evidence="6 7" id="KW-0472">Membrane</keyword>
<feature type="transmembrane region" description="Helical" evidence="7">
    <location>
        <begin position="288"/>
        <end position="310"/>
    </location>
</feature>
<dbReference type="CDD" id="cd06261">
    <property type="entry name" value="TM_PBP2"/>
    <property type="match status" value="1"/>
</dbReference>
<evidence type="ECO:0000256" key="2">
    <source>
        <dbReference type="ARBA" id="ARBA00022448"/>
    </source>
</evidence>
<dbReference type="PANTHER" id="PTHR43005">
    <property type="entry name" value="BLR7065 PROTEIN"/>
    <property type="match status" value="1"/>
</dbReference>
<evidence type="ECO:0000313" key="10">
    <source>
        <dbReference type="Proteomes" id="UP000681290"/>
    </source>
</evidence>
<feature type="transmembrane region" description="Helical" evidence="7">
    <location>
        <begin position="31"/>
        <end position="54"/>
    </location>
</feature>
<evidence type="ECO:0000256" key="7">
    <source>
        <dbReference type="RuleBase" id="RU363032"/>
    </source>
</evidence>
<reference evidence="9 10" key="1">
    <citation type="submission" date="2021-03" db="EMBL/GenBank/DDBJ databases">
        <title>Antimicrobial resistance genes in bacteria isolated from Japanese honey, and their potential for conferring macrolide and lincosamide resistance in the American foulbrood pathogen Paenibacillus larvae.</title>
        <authorList>
            <person name="Okamoto M."/>
            <person name="Kumagai M."/>
            <person name="Kanamori H."/>
            <person name="Takamatsu D."/>
        </authorList>
    </citation>
    <scope>NUCLEOTIDE SEQUENCE [LARGE SCALE GENOMIC DNA]</scope>
    <source>
        <strain evidence="9 10">J15TS10</strain>
    </source>
</reference>
<evidence type="ECO:0000256" key="4">
    <source>
        <dbReference type="ARBA" id="ARBA00022692"/>
    </source>
</evidence>
<organism evidence="9 10">
    <name type="scientific">Paenibacillus woosongensis</name>
    <dbReference type="NCBI Taxonomy" id="307580"/>
    <lineage>
        <taxon>Bacteria</taxon>
        <taxon>Bacillati</taxon>
        <taxon>Bacillota</taxon>
        <taxon>Bacilli</taxon>
        <taxon>Bacillales</taxon>
        <taxon>Paenibacillaceae</taxon>
        <taxon>Paenibacillus</taxon>
    </lineage>
</organism>
<gene>
    <name evidence="9" type="ORF">J15TS10_10410</name>
</gene>
<keyword evidence="4 7" id="KW-0812">Transmembrane</keyword>
<dbReference type="InterPro" id="IPR000515">
    <property type="entry name" value="MetI-like"/>
</dbReference>
<name>A0ABQ4MMJ6_9BACL</name>
<accession>A0ABQ4MMJ6</accession>
<evidence type="ECO:0000256" key="6">
    <source>
        <dbReference type="ARBA" id="ARBA00023136"/>
    </source>
</evidence>
<evidence type="ECO:0000259" key="8">
    <source>
        <dbReference type="PROSITE" id="PS50928"/>
    </source>
</evidence>
<dbReference type="Pfam" id="PF00528">
    <property type="entry name" value="BPD_transp_1"/>
    <property type="match status" value="1"/>
</dbReference>
<dbReference type="EMBL" id="BOSM01000001">
    <property type="protein sequence ID" value="GIP57227.1"/>
    <property type="molecule type" value="Genomic_DNA"/>
</dbReference>
<evidence type="ECO:0000256" key="5">
    <source>
        <dbReference type="ARBA" id="ARBA00022989"/>
    </source>
</evidence>
<evidence type="ECO:0000256" key="1">
    <source>
        <dbReference type="ARBA" id="ARBA00004651"/>
    </source>
</evidence>
<feature type="transmembrane region" description="Helical" evidence="7">
    <location>
        <begin position="240"/>
        <end position="268"/>
    </location>
</feature>
<dbReference type="PANTHER" id="PTHR43005:SF1">
    <property type="entry name" value="SPERMIDINE_PUTRESCINE TRANSPORT SYSTEM PERMEASE PROTEIN"/>
    <property type="match status" value="1"/>
</dbReference>
<dbReference type="Proteomes" id="UP000681290">
    <property type="component" value="Unassembled WGS sequence"/>
</dbReference>
<feature type="transmembrane region" description="Helical" evidence="7">
    <location>
        <begin position="132"/>
        <end position="153"/>
    </location>
</feature>
<keyword evidence="5 7" id="KW-1133">Transmembrane helix</keyword>
<evidence type="ECO:0000256" key="3">
    <source>
        <dbReference type="ARBA" id="ARBA00022475"/>
    </source>
</evidence>
<comment type="subcellular location">
    <subcellularLocation>
        <location evidence="1 7">Cell membrane</location>
        <topology evidence="1 7">Multi-pass membrane protein</topology>
    </subcellularLocation>
</comment>
<feature type="transmembrane region" description="Helical" evidence="7">
    <location>
        <begin position="99"/>
        <end position="120"/>
    </location>
</feature>
<protein>
    <submittedName>
        <fullName evidence="9">Sugar ABC transporter permease</fullName>
    </submittedName>
</protein>
<keyword evidence="3" id="KW-1003">Cell membrane</keyword>
<dbReference type="Gene3D" id="1.10.3720.10">
    <property type="entry name" value="MetI-like"/>
    <property type="match status" value="1"/>
</dbReference>
<proteinExistence type="inferred from homology"/>
<sequence>MLLPLRLKSRLLGKDNPLKGAVLVEINKRNLLISLAYVVPALIFMLVLIGYPLFYNIKISFQHLDLMTLNNPDVAFAGLENYRKVIGLDSFHIAFKNTFFFTFWSIFLQFTIGFALALFFNMKFRLAGFLRGLTLVSYLVPIVITSLLFKFMFNQSVGIINYILLSFGFVDQPIEWLTHPELAMWSVIIANVWVGAPFNMMLLSTGLSSLPDDIYEAASIDGANKFKQFVYMTLPMLRPVIMIVIMMGFIFTFKVFDLIFVMTAGGPVNATEVLSTLAYKLSFDQFNFSQGAAASNILFFILFIVSLIYLRMVRSDEVM</sequence>
<feature type="domain" description="ABC transmembrane type-1" evidence="8">
    <location>
        <begin position="95"/>
        <end position="309"/>
    </location>
</feature>
<evidence type="ECO:0000313" key="9">
    <source>
        <dbReference type="EMBL" id="GIP57227.1"/>
    </source>
</evidence>
<comment type="similarity">
    <text evidence="7">Belongs to the binding-protein-dependent transport system permease family.</text>
</comment>
<dbReference type="PROSITE" id="PS50928">
    <property type="entry name" value="ABC_TM1"/>
    <property type="match status" value="1"/>
</dbReference>
<keyword evidence="10" id="KW-1185">Reference proteome</keyword>
<dbReference type="SUPFAM" id="SSF161098">
    <property type="entry name" value="MetI-like"/>
    <property type="match status" value="1"/>
</dbReference>
<keyword evidence="2 7" id="KW-0813">Transport</keyword>
<comment type="caution">
    <text evidence="9">The sequence shown here is derived from an EMBL/GenBank/DDBJ whole genome shotgun (WGS) entry which is preliminary data.</text>
</comment>
<dbReference type="InterPro" id="IPR035906">
    <property type="entry name" value="MetI-like_sf"/>
</dbReference>